<evidence type="ECO:0000256" key="9">
    <source>
        <dbReference type="ARBA" id="ARBA00023204"/>
    </source>
</evidence>
<evidence type="ECO:0000256" key="5">
    <source>
        <dbReference type="ARBA" id="ARBA00022771"/>
    </source>
</evidence>
<dbReference type="PANTHER" id="PTHR42697">
    <property type="entry name" value="ENDONUCLEASE 8"/>
    <property type="match status" value="1"/>
</dbReference>
<keyword evidence="9" id="KW-0234">DNA repair</keyword>
<dbReference type="Gene3D" id="1.10.8.50">
    <property type="match status" value="1"/>
</dbReference>
<dbReference type="InterPro" id="IPR035937">
    <property type="entry name" value="FPG_N"/>
</dbReference>
<keyword evidence="5 13" id="KW-0863">Zinc-finger</keyword>
<evidence type="ECO:0000256" key="13">
    <source>
        <dbReference type="PROSITE-ProRule" id="PRU00391"/>
    </source>
</evidence>
<protein>
    <recommendedName>
        <fullName evidence="2">DNA-(apurinic or apyrimidinic site) lyase</fullName>
        <ecNumber evidence="2">4.2.99.18</ecNumber>
    </recommendedName>
</protein>
<organism evidence="16 17">
    <name type="scientific">Halochromatium salexigens</name>
    <name type="common">Chromatium salexigens</name>
    <dbReference type="NCBI Taxonomy" id="49447"/>
    <lineage>
        <taxon>Bacteria</taxon>
        <taxon>Pseudomonadati</taxon>
        <taxon>Pseudomonadota</taxon>
        <taxon>Gammaproteobacteria</taxon>
        <taxon>Chromatiales</taxon>
        <taxon>Chromatiaceae</taxon>
        <taxon>Halochromatium</taxon>
    </lineage>
</organism>
<dbReference type="PROSITE" id="PS51066">
    <property type="entry name" value="ZF_FPG_2"/>
    <property type="match status" value="1"/>
</dbReference>
<dbReference type="AlphaFoldDB" id="A0AAJ0UGR6"/>
<dbReference type="PANTHER" id="PTHR42697:SF1">
    <property type="entry name" value="ENDONUCLEASE 8"/>
    <property type="match status" value="1"/>
</dbReference>
<evidence type="ECO:0000256" key="12">
    <source>
        <dbReference type="ARBA" id="ARBA00023295"/>
    </source>
</evidence>
<keyword evidence="7" id="KW-0862">Zinc</keyword>
<keyword evidence="11" id="KW-0511">Multifunctional enzyme</keyword>
<accession>A0AAJ0UGR6</accession>
<sequence length="270" mass="30296">MPEGDTITKLARFLDQALSGQRLRAVRLHPAFGPSAGAVRIQRISAHGKHLSIVFDNGHLLRSHLGLHGSWHRYRVGEPWRRPRRQLSLLLDASDWDYVCFNAKEIEWLKQGGFGLADRQQHLGRDLIAQPLDPASLLVRARQLLTPATLLVDVLLDQRLAAGIGNVYKSELLFLERYGPLTHLGALNDDDLLSLYRRAVTLLGANLGSGPRTTRFERDDRGSLWVYGRRDQPCLRSGAPLRRAIIGARPRSTYWCAHCQQADTMAAMST</sequence>
<dbReference type="Gene3D" id="3.20.190.10">
    <property type="entry name" value="MutM-like, N-terminal"/>
    <property type="match status" value="1"/>
</dbReference>
<dbReference type="SMART" id="SM01232">
    <property type="entry name" value="H2TH"/>
    <property type="match status" value="1"/>
</dbReference>
<comment type="similarity">
    <text evidence="1">Belongs to the FPG family.</text>
</comment>
<dbReference type="SUPFAM" id="SSF46946">
    <property type="entry name" value="S13-like H2TH domain"/>
    <property type="match status" value="1"/>
</dbReference>
<evidence type="ECO:0000259" key="15">
    <source>
        <dbReference type="PROSITE" id="PS51068"/>
    </source>
</evidence>
<dbReference type="SMART" id="SM00898">
    <property type="entry name" value="Fapy_DNA_glyco"/>
    <property type="match status" value="1"/>
</dbReference>
<evidence type="ECO:0000256" key="11">
    <source>
        <dbReference type="ARBA" id="ARBA00023268"/>
    </source>
</evidence>
<dbReference type="InterPro" id="IPR000214">
    <property type="entry name" value="Znf_DNA_glyclase/AP_lyase"/>
</dbReference>
<evidence type="ECO:0000259" key="14">
    <source>
        <dbReference type="PROSITE" id="PS51066"/>
    </source>
</evidence>
<dbReference type="GO" id="GO:0003684">
    <property type="term" value="F:damaged DNA binding"/>
    <property type="evidence" value="ECO:0007669"/>
    <property type="project" value="InterPro"/>
</dbReference>
<keyword evidence="6" id="KW-0378">Hydrolase</keyword>
<dbReference type="EC" id="4.2.99.18" evidence="2"/>
<keyword evidence="4" id="KW-0227">DNA damage</keyword>
<dbReference type="GO" id="GO:0008270">
    <property type="term" value="F:zinc ion binding"/>
    <property type="evidence" value="ECO:0007669"/>
    <property type="project" value="UniProtKB-KW"/>
</dbReference>
<evidence type="ECO:0000256" key="3">
    <source>
        <dbReference type="ARBA" id="ARBA00022723"/>
    </source>
</evidence>
<evidence type="ECO:0000256" key="4">
    <source>
        <dbReference type="ARBA" id="ARBA00022763"/>
    </source>
</evidence>
<evidence type="ECO:0000256" key="6">
    <source>
        <dbReference type="ARBA" id="ARBA00022801"/>
    </source>
</evidence>
<dbReference type="GO" id="GO:0006284">
    <property type="term" value="P:base-excision repair"/>
    <property type="evidence" value="ECO:0007669"/>
    <property type="project" value="InterPro"/>
</dbReference>
<dbReference type="Pfam" id="PF01149">
    <property type="entry name" value="Fapy_DNA_glyco"/>
    <property type="match status" value="1"/>
</dbReference>
<comment type="caution">
    <text evidence="16">The sequence shown here is derived from an EMBL/GenBank/DDBJ whole genome shotgun (WGS) entry which is preliminary data.</text>
</comment>
<dbReference type="RefSeq" id="WP_201245985.1">
    <property type="nucleotide sequence ID" value="NZ_NHSF01000059.1"/>
</dbReference>
<dbReference type="SUPFAM" id="SSF57716">
    <property type="entry name" value="Glucocorticoid receptor-like (DNA-binding domain)"/>
    <property type="match status" value="1"/>
</dbReference>
<dbReference type="PROSITE" id="PS51068">
    <property type="entry name" value="FPG_CAT"/>
    <property type="match status" value="1"/>
</dbReference>
<dbReference type="InterPro" id="IPR012319">
    <property type="entry name" value="FPG_cat"/>
</dbReference>
<dbReference type="InterPro" id="IPR010979">
    <property type="entry name" value="Ribosomal_uS13-like_H2TH"/>
</dbReference>
<evidence type="ECO:0000256" key="10">
    <source>
        <dbReference type="ARBA" id="ARBA00023239"/>
    </source>
</evidence>
<keyword evidence="12" id="KW-0326">Glycosidase</keyword>
<feature type="domain" description="FPG-type" evidence="14">
    <location>
        <begin position="225"/>
        <end position="261"/>
    </location>
</feature>
<evidence type="ECO:0000313" key="17">
    <source>
        <dbReference type="Proteomes" id="UP001296967"/>
    </source>
</evidence>
<evidence type="ECO:0000256" key="7">
    <source>
        <dbReference type="ARBA" id="ARBA00022833"/>
    </source>
</evidence>
<dbReference type="Pfam" id="PF06831">
    <property type="entry name" value="H2TH"/>
    <property type="match status" value="1"/>
</dbReference>
<dbReference type="InterPro" id="IPR015886">
    <property type="entry name" value="H2TH_FPG"/>
</dbReference>
<name>A0AAJ0UGR6_HALSE</name>
<dbReference type="EMBL" id="NHSF01000059">
    <property type="protein sequence ID" value="MBK5931181.1"/>
    <property type="molecule type" value="Genomic_DNA"/>
</dbReference>
<evidence type="ECO:0000313" key="16">
    <source>
        <dbReference type="EMBL" id="MBK5931181.1"/>
    </source>
</evidence>
<keyword evidence="10" id="KW-0456">Lyase</keyword>
<reference evidence="16" key="2">
    <citation type="journal article" date="2020" name="Microorganisms">
        <title>Osmotic Adaptation and Compatible Solute Biosynthesis of Phototrophic Bacteria as Revealed from Genome Analyses.</title>
        <authorList>
            <person name="Imhoff J.F."/>
            <person name="Rahn T."/>
            <person name="Kunzel S."/>
            <person name="Keller A."/>
            <person name="Neulinger S.C."/>
        </authorList>
    </citation>
    <scope>NUCLEOTIDE SEQUENCE</scope>
    <source>
        <strain evidence="16">DSM 4395</strain>
    </source>
</reference>
<dbReference type="GO" id="GO:0140078">
    <property type="term" value="F:class I DNA-(apurinic or apyrimidinic site) endonuclease activity"/>
    <property type="evidence" value="ECO:0007669"/>
    <property type="project" value="UniProtKB-EC"/>
</dbReference>
<keyword evidence="8" id="KW-0238">DNA-binding</keyword>
<keyword evidence="3" id="KW-0479">Metal-binding</keyword>
<dbReference type="SUPFAM" id="SSF81624">
    <property type="entry name" value="N-terminal domain of MutM-like DNA repair proteins"/>
    <property type="match status" value="1"/>
</dbReference>
<gene>
    <name evidence="16" type="ORF">CCR82_11750</name>
</gene>
<proteinExistence type="inferred from homology"/>
<reference evidence="16" key="1">
    <citation type="submission" date="2017-05" db="EMBL/GenBank/DDBJ databases">
        <authorList>
            <person name="Imhoff J.F."/>
            <person name="Rahn T."/>
            <person name="Kuenzel S."/>
            <person name="Neulinger S.C."/>
        </authorList>
    </citation>
    <scope>NUCLEOTIDE SEQUENCE</scope>
    <source>
        <strain evidence="16">DSM 4395</strain>
    </source>
</reference>
<evidence type="ECO:0000256" key="2">
    <source>
        <dbReference type="ARBA" id="ARBA00012720"/>
    </source>
</evidence>
<evidence type="ECO:0000256" key="8">
    <source>
        <dbReference type="ARBA" id="ARBA00023125"/>
    </source>
</evidence>
<keyword evidence="17" id="KW-1185">Reference proteome</keyword>
<feature type="domain" description="Formamidopyrimidine-DNA glycosylase catalytic" evidence="15">
    <location>
        <begin position="2"/>
        <end position="115"/>
    </location>
</feature>
<dbReference type="Proteomes" id="UP001296967">
    <property type="component" value="Unassembled WGS sequence"/>
</dbReference>
<evidence type="ECO:0000256" key="1">
    <source>
        <dbReference type="ARBA" id="ARBA00009409"/>
    </source>
</evidence>
<dbReference type="GO" id="GO:0000703">
    <property type="term" value="F:oxidized pyrimidine nucleobase lesion DNA N-glycosylase activity"/>
    <property type="evidence" value="ECO:0007669"/>
    <property type="project" value="TreeGrafter"/>
</dbReference>